<evidence type="ECO:0000313" key="1">
    <source>
        <dbReference type="EMBL" id="KAI5656462.1"/>
    </source>
</evidence>
<organism evidence="1 2">
    <name type="scientific">Catharanthus roseus</name>
    <name type="common">Madagascar periwinkle</name>
    <name type="synonym">Vinca rosea</name>
    <dbReference type="NCBI Taxonomy" id="4058"/>
    <lineage>
        <taxon>Eukaryota</taxon>
        <taxon>Viridiplantae</taxon>
        <taxon>Streptophyta</taxon>
        <taxon>Embryophyta</taxon>
        <taxon>Tracheophyta</taxon>
        <taxon>Spermatophyta</taxon>
        <taxon>Magnoliopsida</taxon>
        <taxon>eudicotyledons</taxon>
        <taxon>Gunneridae</taxon>
        <taxon>Pentapetalae</taxon>
        <taxon>asterids</taxon>
        <taxon>lamiids</taxon>
        <taxon>Gentianales</taxon>
        <taxon>Apocynaceae</taxon>
        <taxon>Rauvolfioideae</taxon>
        <taxon>Vinceae</taxon>
        <taxon>Catharanthinae</taxon>
        <taxon>Catharanthus</taxon>
    </lineage>
</organism>
<keyword evidence="2" id="KW-1185">Reference proteome</keyword>
<protein>
    <submittedName>
        <fullName evidence="1">Uncharacterized protein</fullName>
    </submittedName>
</protein>
<dbReference type="EMBL" id="CM044706">
    <property type="protein sequence ID" value="KAI5656462.1"/>
    <property type="molecule type" value="Genomic_DNA"/>
</dbReference>
<dbReference type="Proteomes" id="UP001060085">
    <property type="component" value="Linkage Group LG06"/>
</dbReference>
<comment type="caution">
    <text evidence="1">The sequence shown here is derived from an EMBL/GenBank/DDBJ whole genome shotgun (WGS) entry which is preliminary data.</text>
</comment>
<reference evidence="2" key="1">
    <citation type="journal article" date="2023" name="Nat. Plants">
        <title>Single-cell RNA sequencing provides a high-resolution roadmap for understanding the multicellular compartmentation of specialized metabolism.</title>
        <authorList>
            <person name="Sun S."/>
            <person name="Shen X."/>
            <person name="Li Y."/>
            <person name="Li Y."/>
            <person name="Wang S."/>
            <person name="Li R."/>
            <person name="Zhang H."/>
            <person name="Shen G."/>
            <person name="Guo B."/>
            <person name="Wei J."/>
            <person name="Xu J."/>
            <person name="St-Pierre B."/>
            <person name="Chen S."/>
            <person name="Sun C."/>
        </authorList>
    </citation>
    <scope>NUCLEOTIDE SEQUENCE [LARGE SCALE GENOMIC DNA]</scope>
</reference>
<name>A0ACC0A925_CATRO</name>
<evidence type="ECO:0000313" key="2">
    <source>
        <dbReference type="Proteomes" id="UP001060085"/>
    </source>
</evidence>
<accession>A0ACC0A925</accession>
<proteinExistence type="predicted"/>
<sequence length="137" mass="15118">MDVWKTGIKVQLNSNGIVTRDEIEKHIKQVMEEEKGIEFRSNATKWKKLAIKSMEEGGSSDLNIKHFISKLIAFLVAYKISKRDLLFASSLTTAGCRSPVLQEMVSKKKGKDQGRKTYLKPAASVRSSSSSVGSPAG</sequence>
<gene>
    <name evidence="1" type="ORF">M9H77_25255</name>
</gene>